<dbReference type="EMBL" id="JAMYWC010000011">
    <property type="protein sequence ID" value="MCP1175624.1"/>
    <property type="molecule type" value="Genomic_DNA"/>
</dbReference>
<evidence type="ECO:0000313" key="1">
    <source>
        <dbReference type="EMBL" id="MCP1175624.1"/>
    </source>
</evidence>
<evidence type="ECO:0000313" key="2">
    <source>
        <dbReference type="Proteomes" id="UP001162793"/>
    </source>
</evidence>
<reference evidence="2" key="1">
    <citation type="journal article" date="2023" name="Front. Microbiol.">
        <title>Ralstonia chuxiongensis sp. nov., Ralstonia mojiangensis sp. nov., and Ralstonia soli sp. nov., isolated from tobacco fields, are three novel species in the family Burkholderiaceae.</title>
        <authorList>
            <person name="Lu C.H."/>
            <person name="Zhang Y.Y."/>
            <person name="Jiang N."/>
            <person name="Chen W."/>
            <person name="Shao X."/>
            <person name="Zhao Z.M."/>
            <person name="Lu W.L."/>
            <person name="Hu X."/>
            <person name="Xi Y.X."/>
            <person name="Zou S.Y."/>
            <person name="Wei Q.J."/>
            <person name="Lin Z.L."/>
            <person name="Gong L."/>
            <person name="Gai X.T."/>
            <person name="Zhang L.Q."/>
            <person name="Li J.Y."/>
            <person name="Jin Y."/>
            <person name="Xia Z.Y."/>
        </authorList>
    </citation>
    <scope>NUCLEOTIDE SEQUENCE [LARGE SCALE GENOMIC DNA]</scope>
    <source>
        <strain evidence="2">21YRMH01-3</strain>
    </source>
</reference>
<keyword evidence="2" id="KW-1185">Reference proteome</keyword>
<comment type="caution">
    <text evidence="1">The sequence shown here is derived from an EMBL/GenBank/DDBJ whole genome shotgun (WGS) entry which is preliminary data.</text>
</comment>
<accession>A0AA41X067</accession>
<protein>
    <submittedName>
        <fullName evidence="1">Uncharacterized protein</fullName>
    </submittedName>
</protein>
<dbReference type="RefSeq" id="WP_253542707.1">
    <property type="nucleotide sequence ID" value="NZ_JAMYWC010000011.1"/>
</dbReference>
<dbReference type="AlphaFoldDB" id="A0AA41X067"/>
<name>A0AA41X067_9RALS</name>
<organism evidence="1 2">
    <name type="scientific">Ralstonia chuxiongensis</name>
    <dbReference type="NCBI Taxonomy" id="2957504"/>
    <lineage>
        <taxon>Bacteria</taxon>
        <taxon>Pseudomonadati</taxon>
        <taxon>Pseudomonadota</taxon>
        <taxon>Betaproteobacteria</taxon>
        <taxon>Burkholderiales</taxon>
        <taxon>Burkholderiaceae</taxon>
        <taxon>Ralstonia</taxon>
    </lineage>
</organism>
<gene>
    <name evidence="1" type="ORF">NKG59_24930</name>
</gene>
<sequence length="69" mass="7597">MDFEKYNRIITAINDQLEAIAELTAAQALTGCADQNNPLFVKAMREHERLTAISTKLTNSALHAIGLKP</sequence>
<proteinExistence type="predicted"/>
<dbReference type="Proteomes" id="UP001162793">
    <property type="component" value="Unassembled WGS sequence"/>
</dbReference>